<evidence type="ECO:0000313" key="3">
    <source>
        <dbReference type="Proteomes" id="UP001524499"/>
    </source>
</evidence>
<organism evidence="2 3">
    <name type="scientific">Methylomonas subterranea</name>
    <dbReference type="NCBI Taxonomy" id="2952225"/>
    <lineage>
        <taxon>Bacteria</taxon>
        <taxon>Pseudomonadati</taxon>
        <taxon>Pseudomonadota</taxon>
        <taxon>Gammaproteobacteria</taxon>
        <taxon>Methylococcales</taxon>
        <taxon>Methylococcaceae</taxon>
        <taxon>Methylomonas</taxon>
    </lineage>
</organism>
<dbReference type="PANTHER" id="PTHR36558:SF1">
    <property type="entry name" value="RESTRICTION ENDONUCLEASE DOMAIN-CONTAINING PROTEIN-RELATED"/>
    <property type="match status" value="1"/>
</dbReference>
<protein>
    <submittedName>
        <fullName evidence="2">Uma2 family endonuclease</fullName>
    </submittedName>
</protein>
<accession>A0ABT1TGG2</accession>
<dbReference type="Pfam" id="PF05685">
    <property type="entry name" value="Uma2"/>
    <property type="match status" value="1"/>
</dbReference>
<dbReference type="InterPro" id="IPR011335">
    <property type="entry name" value="Restrct_endonuc-II-like"/>
</dbReference>
<dbReference type="CDD" id="cd06260">
    <property type="entry name" value="DUF820-like"/>
    <property type="match status" value="1"/>
</dbReference>
<dbReference type="SUPFAM" id="SSF52980">
    <property type="entry name" value="Restriction endonuclease-like"/>
    <property type="match status" value="1"/>
</dbReference>
<feature type="domain" description="Putative restriction endonuclease" evidence="1">
    <location>
        <begin position="20"/>
        <end position="155"/>
    </location>
</feature>
<comment type="caution">
    <text evidence="2">The sequence shown here is derived from an EMBL/GenBank/DDBJ whole genome shotgun (WGS) entry which is preliminary data.</text>
</comment>
<keyword evidence="2" id="KW-0255">Endonuclease</keyword>
<gene>
    <name evidence="2" type="ORF">NP590_07015</name>
</gene>
<name>A0ABT1TGG2_9GAMM</name>
<dbReference type="RefSeq" id="WP_256601592.1">
    <property type="nucleotide sequence ID" value="NZ_JANIBJ010000010.1"/>
</dbReference>
<dbReference type="GO" id="GO:0004519">
    <property type="term" value="F:endonuclease activity"/>
    <property type="evidence" value="ECO:0007669"/>
    <property type="project" value="UniProtKB-KW"/>
</dbReference>
<dbReference type="Gene3D" id="3.90.1570.10">
    <property type="entry name" value="tt1808, chain A"/>
    <property type="match status" value="1"/>
</dbReference>
<keyword evidence="3" id="KW-1185">Reference proteome</keyword>
<keyword evidence="2" id="KW-0378">Hydrolase</keyword>
<proteinExistence type="predicted"/>
<evidence type="ECO:0000313" key="2">
    <source>
        <dbReference type="EMBL" id="MCQ8103849.1"/>
    </source>
</evidence>
<dbReference type="PANTHER" id="PTHR36558">
    <property type="entry name" value="GLR1098 PROTEIN"/>
    <property type="match status" value="1"/>
</dbReference>
<evidence type="ECO:0000259" key="1">
    <source>
        <dbReference type="Pfam" id="PF05685"/>
    </source>
</evidence>
<dbReference type="InterPro" id="IPR008538">
    <property type="entry name" value="Uma2"/>
</dbReference>
<dbReference type="InterPro" id="IPR012296">
    <property type="entry name" value="Nuclease_put_TT1808"/>
</dbReference>
<dbReference type="EMBL" id="JANIBJ010000010">
    <property type="protein sequence ID" value="MCQ8103849.1"/>
    <property type="molecule type" value="Genomic_DNA"/>
</dbReference>
<keyword evidence="2" id="KW-0540">Nuclease</keyword>
<reference evidence="2 3" key="1">
    <citation type="submission" date="2022-07" db="EMBL/GenBank/DDBJ databases">
        <title>Methylomonas rivi sp. nov., Methylomonas rosea sp. nov., Methylomonas aureus sp. nov. and Methylomonas subterranea sp. nov., four novel methanotrophs isolated from a freshwater creek and the deep terrestrial subsurface.</title>
        <authorList>
            <person name="Abin C."/>
            <person name="Sankaranarayanan K."/>
            <person name="Garner C."/>
            <person name="Sindelar R."/>
            <person name="Kotary K."/>
            <person name="Garner R."/>
            <person name="Barclay S."/>
            <person name="Lawson P."/>
            <person name="Krumholz L."/>
        </authorList>
    </citation>
    <scope>NUCLEOTIDE SEQUENCE [LARGE SCALE GENOMIC DNA]</scope>
    <source>
        <strain evidence="2 3">SURF-2</strain>
    </source>
</reference>
<sequence length="197" mass="22711">MSLKRAENFIGETEYLSGEMLAETKHEYIDGEVFAMAGASRNHQRLVGNLHAALNRYLANHPCEPFANDLKVKAESCFFYPDLVVVCDDANGDEYYIDKPTLIVEVLSKTTRRMDKTTKLAAYKTLPSLLEYVLIEQDHVEVELFRRSQNWFAEHYFLGDSFNLESIDLTVNVTDLYHRVDNEDMRDYLQQLAQQAG</sequence>
<dbReference type="Proteomes" id="UP001524499">
    <property type="component" value="Unassembled WGS sequence"/>
</dbReference>